<dbReference type="InterPro" id="IPR001123">
    <property type="entry name" value="LeuE-type"/>
</dbReference>
<dbReference type="Proteomes" id="UP000198852">
    <property type="component" value="Unassembled WGS sequence"/>
</dbReference>
<gene>
    <name evidence="7" type="ORF">SAMN05660874_00457</name>
</gene>
<dbReference type="PANTHER" id="PTHR30086:SF20">
    <property type="entry name" value="ARGININE EXPORTER PROTEIN ARGO-RELATED"/>
    <property type="match status" value="1"/>
</dbReference>
<evidence type="ECO:0000256" key="6">
    <source>
        <dbReference type="SAM" id="Phobius"/>
    </source>
</evidence>
<feature type="transmembrane region" description="Helical" evidence="6">
    <location>
        <begin position="150"/>
        <end position="178"/>
    </location>
</feature>
<dbReference type="EMBL" id="FOZX01000001">
    <property type="protein sequence ID" value="SFS35207.1"/>
    <property type="molecule type" value="Genomic_DNA"/>
</dbReference>
<reference evidence="8" key="1">
    <citation type="submission" date="2016-10" db="EMBL/GenBank/DDBJ databases">
        <authorList>
            <person name="Varghese N."/>
            <person name="Submissions S."/>
        </authorList>
    </citation>
    <scope>NUCLEOTIDE SEQUENCE [LARGE SCALE GENOMIC DNA]</scope>
    <source>
        <strain evidence="8">DSM 44771</strain>
    </source>
</reference>
<proteinExistence type="predicted"/>
<protein>
    <submittedName>
        <fullName evidence="7">Threonine/homoserine/homoserine lactone efflux protein</fullName>
    </submittedName>
</protein>
<evidence type="ECO:0000256" key="2">
    <source>
        <dbReference type="ARBA" id="ARBA00022475"/>
    </source>
</evidence>
<dbReference type="RefSeq" id="WP_093414570.1">
    <property type="nucleotide sequence ID" value="NZ_FOZX01000001.1"/>
</dbReference>
<dbReference type="PANTHER" id="PTHR30086">
    <property type="entry name" value="ARGININE EXPORTER PROTEIN ARGO"/>
    <property type="match status" value="1"/>
</dbReference>
<keyword evidence="5 6" id="KW-0472">Membrane</keyword>
<evidence type="ECO:0000256" key="4">
    <source>
        <dbReference type="ARBA" id="ARBA00022989"/>
    </source>
</evidence>
<keyword evidence="2" id="KW-1003">Cell membrane</keyword>
<dbReference type="AlphaFoldDB" id="A0A1I6P4U1"/>
<feature type="transmembrane region" description="Helical" evidence="6">
    <location>
        <begin position="190"/>
        <end position="207"/>
    </location>
</feature>
<dbReference type="OrthoDB" id="9784202at2"/>
<dbReference type="PIRSF" id="PIRSF006324">
    <property type="entry name" value="LeuE"/>
    <property type="match status" value="1"/>
</dbReference>
<sequence>MLLDLTPLPAFLLASAVVIITPGVDVFLLLRTSLNYGRKAGLLALAGIHSASALQVALVISGLGALITSAPGVMVALKWVGAAYLLYLAATIVRGYWLTRRETGSLDVPPPEEANPYLRGLLSNLTNPKMLLFSLAFLPQFVGDSTRPALQLVVLGAVFLVLAAIWEVSIVLSAAGIADRLKNPRVSKSLDALSATAFVTISIGLVAS</sequence>
<dbReference type="GO" id="GO:0015171">
    <property type="term" value="F:amino acid transmembrane transporter activity"/>
    <property type="evidence" value="ECO:0007669"/>
    <property type="project" value="TreeGrafter"/>
</dbReference>
<accession>A0A1I6P4U1</accession>
<feature type="transmembrane region" description="Helical" evidence="6">
    <location>
        <begin position="42"/>
        <end position="67"/>
    </location>
</feature>
<keyword evidence="4 6" id="KW-1133">Transmembrane helix</keyword>
<name>A0A1I6P4U1_9PSEU</name>
<dbReference type="GO" id="GO:0005886">
    <property type="term" value="C:plasma membrane"/>
    <property type="evidence" value="ECO:0007669"/>
    <property type="project" value="UniProtKB-SubCell"/>
</dbReference>
<dbReference type="Pfam" id="PF01810">
    <property type="entry name" value="LysE"/>
    <property type="match status" value="1"/>
</dbReference>
<evidence type="ECO:0000256" key="5">
    <source>
        <dbReference type="ARBA" id="ARBA00023136"/>
    </source>
</evidence>
<organism evidence="7 8">
    <name type="scientific">Saccharopolyspora flava</name>
    <dbReference type="NCBI Taxonomy" id="95161"/>
    <lineage>
        <taxon>Bacteria</taxon>
        <taxon>Bacillati</taxon>
        <taxon>Actinomycetota</taxon>
        <taxon>Actinomycetes</taxon>
        <taxon>Pseudonocardiales</taxon>
        <taxon>Pseudonocardiaceae</taxon>
        <taxon>Saccharopolyspora</taxon>
    </lineage>
</organism>
<feature type="transmembrane region" description="Helical" evidence="6">
    <location>
        <begin position="79"/>
        <end position="97"/>
    </location>
</feature>
<keyword evidence="8" id="KW-1185">Reference proteome</keyword>
<evidence type="ECO:0000256" key="3">
    <source>
        <dbReference type="ARBA" id="ARBA00022692"/>
    </source>
</evidence>
<evidence type="ECO:0000256" key="1">
    <source>
        <dbReference type="ARBA" id="ARBA00004651"/>
    </source>
</evidence>
<evidence type="ECO:0000313" key="7">
    <source>
        <dbReference type="EMBL" id="SFS35207.1"/>
    </source>
</evidence>
<evidence type="ECO:0000313" key="8">
    <source>
        <dbReference type="Proteomes" id="UP000198852"/>
    </source>
</evidence>
<feature type="transmembrane region" description="Helical" evidence="6">
    <location>
        <begin position="12"/>
        <end position="30"/>
    </location>
</feature>
<comment type="subcellular location">
    <subcellularLocation>
        <location evidence="1">Cell membrane</location>
        <topology evidence="1">Multi-pass membrane protein</topology>
    </subcellularLocation>
</comment>
<keyword evidence="3 6" id="KW-0812">Transmembrane</keyword>